<dbReference type="STRING" id="519452.SAMN04488139_1360"/>
<evidence type="ECO:0000313" key="3">
    <source>
        <dbReference type="Proteomes" id="UP000286985"/>
    </source>
</evidence>
<keyword evidence="2" id="KW-0560">Oxidoreductase</keyword>
<gene>
    <name evidence="2" type="ORF">CWE24_07700</name>
</gene>
<organism evidence="2 3">
    <name type="scientific">Pseudidiomarina donghaiensis</name>
    <dbReference type="NCBI Taxonomy" id="519452"/>
    <lineage>
        <taxon>Bacteria</taxon>
        <taxon>Pseudomonadati</taxon>
        <taxon>Pseudomonadota</taxon>
        <taxon>Gammaproteobacteria</taxon>
        <taxon>Alteromonadales</taxon>
        <taxon>Idiomarinaceae</taxon>
        <taxon>Pseudidiomarina</taxon>
    </lineage>
</organism>
<dbReference type="InterPro" id="IPR011008">
    <property type="entry name" value="Dimeric_a/b-barrel"/>
</dbReference>
<dbReference type="Pfam" id="PF03992">
    <property type="entry name" value="ABM"/>
    <property type="match status" value="1"/>
</dbReference>
<keyword evidence="2" id="KW-0503">Monooxygenase</keyword>
<dbReference type="Proteomes" id="UP000286985">
    <property type="component" value="Unassembled WGS sequence"/>
</dbReference>
<feature type="domain" description="ABM" evidence="1">
    <location>
        <begin position="3"/>
        <end position="91"/>
    </location>
</feature>
<proteinExistence type="predicted"/>
<reference evidence="3" key="1">
    <citation type="journal article" date="2018" name="Front. Microbiol.">
        <title>Genome-Based Analysis Reveals the Taxonomy and Diversity of the Family Idiomarinaceae.</title>
        <authorList>
            <person name="Liu Y."/>
            <person name="Lai Q."/>
            <person name="Shao Z."/>
        </authorList>
    </citation>
    <scope>NUCLEOTIDE SEQUENCE [LARGE SCALE GENOMIC DNA]</scope>
    <source>
        <strain evidence="3">908033</strain>
    </source>
</reference>
<name>A0A432XGX7_9GAMM</name>
<dbReference type="RefSeq" id="WP_092839472.1">
    <property type="nucleotide sequence ID" value="NZ_FPCF01000002.1"/>
</dbReference>
<dbReference type="GO" id="GO:0004497">
    <property type="term" value="F:monooxygenase activity"/>
    <property type="evidence" value="ECO:0007669"/>
    <property type="project" value="UniProtKB-KW"/>
</dbReference>
<keyword evidence="3" id="KW-1185">Reference proteome</keyword>
<sequence>MPIIVAGKLRIKSGKRDEFIQKSIEAISLARKLDACEDFSVSVDPIDENRVNIFEKWKSRETLEEFRNSGPDNDSFSLVESFNVNEHEVNT</sequence>
<dbReference type="PROSITE" id="PS51725">
    <property type="entry name" value="ABM"/>
    <property type="match status" value="1"/>
</dbReference>
<dbReference type="OrthoDB" id="287932at2"/>
<comment type="caution">
    <text evidence="2">The sequence shown here is derived from an EMBL/GenBank/DDBJ whole genome shotgun (WGS) entry which is preliminary data.</text>
</comment>
<dbReference type="EMBL" id="PIPU01000003">
    <property type="protein sequence ID" value="RUO47866.1"/>
    <property type="molecule type" value="Genomic_DNA"/>
</dbReference>
<accession>A0A432XGX7</accession>
<dbReference type="InterPro" id="IPR007138">
    <property type="entry name" value="ABM_dom"/>
</dbReference>
<dbReference type="AlphaFoldDB" id="A0A432XGX7"/>
<evidence type="ECO:0000313" key="2">
    <source>
        <dbReference type="EMBL" id="RUO47866.1"/>
    </source>
</evidence>
<protein>
    <submittedName>
        <fullName evidence="2">Antibiotic biosynthesis monooxygenase</fullName>
    </submittedName>
</protein>
<dbReference type="Gene3D" id="3.30.70.100">
    <property type="match status" value="1"/>
</dbReference>
<dbReference type="SUPFAM" id="SSF54909">
    <property type="entry name" value="Dimeric alpha+beta barrel"/>
    <property type="match status" value="1"/>
</dbReference>
<evidence type="ECO:0000259" key="1">
    <source>
        <dbReference type="PROSITE" id="PS51725"/>
    </source>
</evidence>